<keyword evidence="4" id="KW-1185">Reference proteome</keyword>
<dbReference type="Proteomes" id="UP001598673">
    <property type="component" value="Unassembled WGS sequence"/>
</dbReference>
<evidence type="ECO:0000313" key="4">
    <source>
        <dbReference type="Proteomes" id="UP001598673"/>
    </source>
</evidence>
<accession>A0ABW6GAC5</accession>
<dbReference type="Pfam" id="PF25362">
    <property type="entry name" value="bPH_11"/>
    <property type="match status" value="1"/>
</dbReference>
<dbReference type="EMBL" id="JBHXCV010000017">
    <property type="protein sequence ID" value="MFD6796156.1"/>
    <property type="molecule type" value="Genomic_DNA"/>
</dbReference>
<organism evidence="3 4">
    <name type="scientific">Prauserella salsuginis</name>
    <dbReference type="NCBI Taxonomy" id="387889"/>
    <lineage>
        <taxon>Bacteria</taxon>
        <taxon>Bacillati</taxon>
        <taxon>Actinomycetota</taxon>
        <taxon>Actinomycetes</taxon>
        <taxon>Pseudonocardiales</taxon>
        <taxon>Pseudonocardiaceae</taxon>
        <taxon>Prauserella</taxon>
        <taxon>Prauserella salsuginis group</taxon>
    </lineage>
</organism>
<comment type="caution">
    <text evidence="3">The sequence shown here is derived from an EMBL/GenBank/DDBJ whole genome shotgun (WGS) entry which is preliminary data.</text>
</comment>
<gene>
    <name evidence="3" type="ORF">ACFWGY_22765</name>
</gene>
<name>A0ABW6GAC5_9PSEU</name>
<protein>
    <submittedName>
        <fullName evidence="3">Transporter</fullName>
    </submittedName>
</protein>
<reference evidence="3 4" key="1">
    <citation type="submission" date="2024-09" db="EMBL/GenBank/DDBJ databases">
        <title>The Natural Products Discovery Center: Release of the First 8490 Sequenced Strains for Exploring Actinobacteria Biosynthetic Diversity.</title>
        <authorList>
            <person name="Kalkreuter E."/>
            <person name="Kautsar S.A."/>
            <person name="Yang D."/>
            <person name="Bader C.D."/>
            <person name="Teijaro C.N."/>
            <person name="Fluegel L."/>
            <person name="Davis C.M."/>
            <person name="Simpson J.R."/>
            <person name="Lauterbach L."/>
            <person name="Steele A.D."/>
            <person name="Gui C."/>
            <person name="Meng S."/>
            <person name="Li G."/>
            <person name="Viehrig K."/>
            <person name="Ye F."/>
            <person name="Su P."/>
            <person name="Kiefer A.F."/>
            <person name="Nichols A."/>
            <person name="Cepeda A.J."/>
            <person name="Yan W."/>
            <person name="Fan B."/>
            <person name="Jiang Y."/>
            <person name="Adhikari A."/>
            <person name="Zheng C.-J."/>
            <person name="Schuster L."/>
            <person name="Cowan T.M."/>
            <person name="Smanski M.J."/>
            <person name="Chevrette M.G."/>
            <person name="De Carvalho L.P.S."/>
            <person name="Shen B."/>
        </authorList>
    </citation>
    <scope>NUCLEOTIDE SEQUENCE [LARGE SCALE GENOMIC DNA]</scope>
    <source>
        <strain evidence="3 4">NPDC060353</strain>
    </source>
</reference>
<proteinExistence type="predicted"/>
<dbReference type="InterPro" id="IPR057446">
    <property type="entry name" value="PH_bac"/>
</dbReference>
<feature type="region of interest" description="Disordered" evidence="1">
    <location>
        <begin position="169"/>
        <end position="190"/>
    </location>
</feature>
<feature type="domain" description="PH" evidence="2">
    <location>
        <begin position="36"/>
        <end position="167"/>
    </location>
</feature>
<evidence type="ECO:0000313" key="3">
    <source>
        <dbReference type="EMBL" id="MFD6796156.1"/>
    </source>
</evidence>
<sequence>MDRLLLTLLFVALLLLCVYGMWKGWRRQARAQSVRIPPFPTRPAEPGTALLEAPGLYVATTYAGHWQERIVTRGAGLRGPATLRLHDDGIDVDREGMPGFWIPREAVTGIATGKGMAGKVMGTDSLLIVTWRAGESGEAGESDGAVELDTGFRADDRGVYPEWIKQVERASADEAATESDEERIVGGAQA</sequence>
<dbReference type="RefSeq" id="WP_258935603.1">
    <property type="nucleotide sequence ID" value="NZ_JANBBF010000002.1"/>
</dbReference>
<evidence type="ECO:0000259" key="2">
    <source>
        <dbReference type="Pfam" id="PF25362"/>
    </source>
</evidence>
<evidence type="ECO:0000256" key="1">
    <source>
        <dbReference type="SAM" id="MobiDB-lite"/>
    </source>
</evidence>